<accession>A0A2V4V6X5</accession>
<protein>
    <submittedName>
        <fullName evidence="2">DUF3024 domain-containing protein</fullName>
    </submittedName>
</protein>
<sequence length="113" mass="13766">MLDVFTQRRIESLMNGYVHEKVPAQLRTMVKLTYELKENELILTEERPRGQRYQWERMPIARFYWEGDQWKVYASDDYSSWSPVEVIVPCPDFEDVLEQVERDESGVFWRERD</sequence>
<dbReference type="AlphaFoldDB" id="A0A2V4V6X5"/>
<gene>
    <name evidence="1" type="ORF">DFQ00_109143</name>
    <name evidence="2" type="ORF">HUB98_11370</name>
</gene>
<reference evidence="1 3" key="1">
    <citation type="submission" date="2018-06" db="EMBL/GenBank/DDBJ databases">
        <title>Genomic Encyclopedia of Type Strains, Phase III (KMG-III): the genomes of soil and plant-associated and newly described type strains.</title>
        <authorList>
            <person name="Whitman W."/>
        </authorList>
    </citation>
    <scope>NUCLEOTIDE SEQUENCE [LARGE SCALE GENOMIC DNA]</scope>
    <source>
        <strain evidence="1 3">CECT 7022</strain>
    </source>
</reference>
<dbReference type="EMBL" id="CP054614">
    <property type="protein sequence ID" value="QKS56866.1"/>
    <property type="molecule type" value="Genomic_DNA"/>
</dbReference>
<dbReference type="Pfam" id="PF11225">
    <property type="entry name" value="DUF3024"/>
    <property type="match status" value="1"/>
</dbReference>
<keyword evidence="4" id="KW-1185">Reference proteome</keyword>
<evidence type="ECO:0000313" key="1">
    <source>
        <dbReference type="EMBL" id="PYE48289.1"/>
    </source>
</evidence>
<dbReference type="InterPro" id="IPR021388">
    <property type="entry name" value="DUF3024"/>
</dbReference>
<evidence type="ECO:0000313" key="4">
    <source>
        <dbReference type="Proteomes" id="UP000509327"/>
    </source>
</evidence>
<proteinExistence type="predicted"/>
<dbReference type="Proteomes" id="UP000247790">
    <property type="component" value="Unassembled WGS sequence"/>
</dbReference>
<reference evidence="2 4" key="2">
    <citation type="submission" date="2020-06" db="EMBL/GenBank/DDBJ databases">
        <title>Complete genome of Paenibacillus barcinonensis KACC11450.</title>
        <authorList>
            <person name="Kim M."/>
            <person name="Park Y.-J."/>
            <person name="Shin J.-H."/>
        </authorList>
    </citation>
    <scope>NUCLEOTIDE SEQUENCE [LARGE SCALE GENOMIC DNA]</scope>
    <source>
        <strain evidence="2 4">KACC11450</strain>
    </source>
</reference>
<name>A0A2V4V6X5_PAEBA</name>
<dbReference type="EMBL" id="QJSW01000009">
    <property type="protein sequence ID" value="PYE48289.1"/>
    <property type="molecule type" value="Genomic_DNA"/>
</dbReference>
<dbReference type="RefSeq" id="WP_110897434.1">
    <property type="nucleotide sequence ID" value="NZ_CP054614.1"/>
</dbReference>
<dbReference type="OrthoDB" id="1362002at2"/>
<evidence type="ECO:0000313" key="3">
    <source>
        <dbReference type="Proteomes" id="UP000247790"/>
    </source>
</evidence>
<evidence type="ECO:0000313" key="2">
    <source>
        <dbReference type="EMBL" id="QKS56866.1"/>
    </source>
</evidence>
<dbReference type="Proteomes" id="UP000509327">
    <property type="component" value="Chromosome"/>
</dbReference>
<organism evidence="1 3">
    <name type="scientific">Paenibacillus barcinonensis</name>
    <dbReference type="NCBI Taxonomy" id="198119"/>
    <lineage>
        <taxon>Bacteria</taxon>
        <taxon>Bacillati</taxon>
        <taxon>Bacillota</taxon>
        <taxon>Bacilli</taxon>
        <taxon>Bacillales</taxon>
        <taxon>Paenibacillaceae</taxon>
        <taxon>Paenibacillus</taxon>
    </lineage>
</organism>